<feature type="transmembrane region" description="Helical" evidence="2">
    <location>
        <begin position="144"/>
        <end position="162"/>
    </location>
</feature>
<dbReference type="Proteomes" id="UP000012174">
    <property type="component" value="Unassembled WGS sequence"/>
</dbReference>
<feature type="transmembrane region" description="Helical" evidence="2">
    <location>
        <begin position="28"/>
        <end position="47"/>
    </location>
</feature>
<gene>
    <name evidence="3" type="ORF">UCREL1_1436</name>
</gene>
<dbReference type="KEGG" id="ela:UCREL1_1436"/>
<keyword evidence="2" id="KW-0472">Membrane</keyword>
<dbReference type="HOGENOM" id="CLU_936995_0_0_1"/>
<dbReference type="AlphaFoldDB" id="M7TNN9"/>
<protein>
    <submittedName>
        <fullName evidence="3">Uncharacterized protein</fullName>
    </submittedName>
</protein>
<feature type="compositionally biased region" description="Low complexity" evidence="1">
    <location>
        <begin position="179"/>
        <end position="189"/>
    </location>
</feature>
<dbReference type="OrthoDB" id="4749735at2759"/>
<feature type="compositionally biased region" description="Basic and acidic residues" evidence="1">
    <location>
        <begin position="190"/>
        <end position="210"/>
    </location>
</feature>
<evidence type="ECO:0000313" key="4">
    <source>
        <dbReference type="Proteomes" id="UP000012174"/>
    </source>
</evidence>
<keyword evidence="2" id="KW-0812">Transmembrane</keyword>
<keyword evidence="4" id="KW-1185">Reference proteome</keyword>
<name>M7TNN9_EUTLA</name>
<evidence type="ECO:0000313" key="3">
    <source>
        <dbReference type="EMBL" id="EMR71521.1"/>
    </source>
</evidence>
<reference evidence="4" key="1">
    <citation type="journal article" date="2013" name="Genome Announc.">
        <title>Draft genome sequence of the grapevine dieback fungus Eutypa lata UCR-EL1.</title>
        <authorList>
            <person name="Blanco-Ulate B."/>
            <person name="Rolshausen P.E."/>
            <person name="Cantu D."/>
        </authorList>
    </citation>
    <scope>NUCLEOTIDE SEQUENCE [LARGE SCALE GENOMIC DNA]</scope>
    <source>
        <strain evidence="4">UCR-EL1</strain>
    </source>
</reference>
<dbReference type="EMBL" id="KB705629">
    <property type="protein sequence ID" value="EMR71521.1"/>
    <property type="molecule type" value="Genomic_DNA"/>
</dbReference>
<feature type="compositionally biased region" description="Low complexity" evidence="1">
    <location>
        <begin position="217"/>
        <end position="234"/>
    </location>
</feature>
<feature type="transmembrane region" description="Helical" evidence="2">
    <location>
        <begin position="68"/>
        <end position="85"/>
    </location>
</feature>
<feature type="region of interest" description="Disordered" evidence="1">
    <location>
        <begin position="177"/>
        <end position="297"/>
    </location>
</feature>
<evidence type="ECO:0000256" key="1">
    <source>
        <dbReference type="SAM" id="MobiDB-lite"/>
    </source>
</evidence>
<organism evidence="3 4">
    <name type="scientific">Eutypa lata (strain UCR-EL1)</name>
    <name type="common">Grapevine dieback disease fungus</name>
    <name type="synonym">Eutypa armeniacae</name>
    <dbReference type="NCBI Taxonomy" id="1287681"/>
    <lineage>
        <taxon>Eukaryota</taxon>
        <taxon>Fungi</taxon>
        <taxon>Dikarya</taxon>
        <taxon>Ascomycota</taxon>
        <taxon>Pezizomycotina</taxon>
        <taxon>Sordariomycetes</taxon>
        <taxon>Xylariomycetidae</taxon>
        <taxon>Xylariales</taxon>
        <taxon>Diatrypaceae</taxon>
        <taxon>Eutypa</taxon>
    </lineage>
</organism>
<evidence type="ECO:0000256" key="2">
    <source>
        <dbReference type="SAM" id="Phobius"/>
    </source>
</evidence>
<feature type="compositionally biased region" description="Basic residues" evidence="1">
    <location>
        <begin position="274"/>
        <end position="283"/>
    </location>
</feature>
<keyword evidence="2" id="KW-1133">Transmembrane helix</keyword>
<proteinExistence type="predicted"/>
<sequence>MAPSLAGKMAISMPSISIPPQTAEQLRLLAAATAFSYVGTTFAGDIAHTLRHTKAGRRAMRWVYQHPTAARCLLLTSTGALIAGWPGTVAKLVTLVTGIGATKGKESGFTSNYRGGGTGTTGFIGILQSAAAGRAPGLALIRNAGYALTALSGVGALFALQWRRLRGLFYTLRNKISKKGTGSSSSSGKESSRKSRSKEDRKDKERESSTHHHYNTPSFPSSSSSAAAAAAAAAAPPPPPVPSSSSRPAYGGVTSPPASEFEDHTDAESIYSRKGSKSHRSSKDKKDKKDKDKKHRK</sequence>
<accession>M7TNN9</accession>